<dbReference type="PANTHER" id="PTHR20941">
    <property type="entry name" value="FOLATE SYNTHESIS PROTEINS"/>
    <property type="match status" value="1"/>
</dbReference>
<keyword evidence="7" id="KW-0479">Metal-binding</keyword>
<dbReference type="InterPro" id="IPR045031">
    <property type="entry name" value="DHP_synth-like"/>
</dbReference>
<dbReference type="AlphaFoldDB" id="A0A1X0BAQ7"/>
<comment type="similarity">
    <text evidence="4">Belongs to the DHPS family.</text>
</comment>
<dbReference type="Gene3D" id="3.20.20.20">
    <property type="entry name" value="Dihydropteroate synthase-like"/>
    <property type="match status" value="1"/>
</dbReference>
<dbReference type="InterPro" id="IPR006390">
    <property type="entry name" value="DHP_synth_dom"/>
</dbReference>
<organism evidence="11 12">
    <name type="scientific">Mycobacterium aquaticum</name>
    <dbReference type="NCBI Taxonomy" id="1927124"/>
    <lineage>
        <taxon>Bacteria</taxon>
        <taxon>Bacillati</taxon>
        <taxon>Actinomycetota</taxon>
        <taxon>Actinomycetes</taxon>
        <taxon>Mycobacteriales</taxon>
        <taxon>Mycobacteriaceae</taxon>
        <taxon>Mycobacterium</taxon>
    </lineage>
</organism>
<evidence type="ECO:0000256" key="3">
    <source>
        <dbReference type="ARBA" id="ARBA00004763"/>
    </source>
</evidence>
<evidence type="ECO:0000256" key="8">
    <source>
        <dbReference type="ARBA" id="ARBA00022842"/>
    </source>
</evidence>
<reference evidence="11 12" key="1">
    <citation type="submission" date="2017-02" db="EMBL/GenBank/DDBJ databases">
        <title>The new phylogeny of genus Mycobacterium.</title>
        <authorList>
            <person name="Tortoli E."/>
            <person name="Trovato A."/>
            <person name="Cirillo D.M."/>
        </authorList>
    </citation>
    <scope>NUCLEOTIDE SEQUENCE [LARGE SCALE GENOMIC DNA]</scope>
    <source>
        <strain evidence="11 12">RW6</strain>
    </source>
</reference>
<dbReference type="EMBL" id="MVHF01000002">
    <property type="protein sequence ID" value="ORA39410.1"/>
    <property type="molecule type" value="Genomic_DNA"/>
</dbReference>
<dbReference type="EC" id="2.5.1.15" evidence="5"/>
<dbReference type="InterPro" id="IPR011005">
    <property type="entry name" value="Dihydropteroate_synth-like_sf"/>
</dbReference>
<evidence type="ECO:0000259" key="10">
    <source>
        <dbReference type="PROSITE" id="PS50972"/>
    </source>
</evidence>
<gene>
    <name evidence="11" type="ORF">BST13_02905</name>
</gene>
<dbReference type="GO" id="GO:0046872">
    <property type="term" value="F:metal ion binding"/>
    <property type="evidence" value="ECO:0007669"/>
    <property type="project" value="UniProtKB-KW"/>
</dbReference>
<dbReference type="InterPro" id="IPR000489">
    <property type="entry name" value="Pterin-binding_dom"/>
</dbReference>
<keyword evidence="9" id="KW-0289">Folate biosynthesis</keyword>
<keyword evidence="6" id="KW-0808">Transferase</keyword>
<dbReference type="GO" id="GO:0046654">
    <property type="term" value="P:tetrahydrofolate biosynthetic process"/>
    <property type="evidence" value="ECO:0007669"/>
    <property type="project" value="TreeGrafter"/>
</dbReference>
<dbReference type="PROSITE" id="PS50972">
    <property type="entry name" value="PTERIN_BINDING"/>
    <property type="match status" value="1"/>
</dbReference>
<evidence type="ECO:0000256" key="2">
    <source>
        <dbReference type="ARBA" id="ARBA00001946"/>
    </source>
</evidence>
<dbReference type="GO" id="GO:0004156">
    <property type="term" value="F:dihydropteroate synthase activity"/>
    <property type="evidence" value="ECO:0007669"/>
    <property type="project" value="UniProtKB-EC"/>
</dbReference>
<keyword evidence="12" id="KW-1185">Reference proteome</keyword>
<dbReference type="STRING" id="1927124.BST13_02905"/>
<dbReference type="GO" id="GO:0005829">
    <property type="term" value="C:cytosol"/>
    <property type="evidence" value="ECO:0007669"/>
    <property type="project" value="TreeGrafter"/>
</dbReference>
<evidence type="ECO:0000256" key="4">
    <source>
        <dbReference type="ARBA" id="ARBA00009503"/>
    </source>
</evidence>
<dbReference type="PROSITE" id="PS00793">
    <property type="entry name" value="DHPS_2"/>
    <property type="match status" value="1"/>
</dbReference>
<sequence>MGVVNTTPDSFSDGGCHLDPKRAIEHMGWLIDAGADLIDVGGESTRPGARPVNENVELARVIPVVAAAVQRYSLPISVDTTKANVARRALEAGAAIINDVSGGFADPEMLSVIAGFDATYILGHWPRHLPWERQGHRSTGEVNTVIADLRCSVERAVNSGVSPARILVDPGIGFDKDAEFNWNILTHTHHITAALELPLVIGASRKRFLGALGGVGTSSMNPADRESATTALHALLAHIGRVDVLRTHNVAAARDAILVAQKWSHRLTAEPKLVRHG</sequence>
<evidence type="ECO:0000256" key="5">
    <source>
        <dbReference type="ARBA" id="ARBA00012458"/>
    </source>
</evidence>
<dbReference type="SUPFAM" id="SSF51717">
    <property type="entry name" value="Dihydropteroate synthetase-like"/>
    <property type="match status" value="1"/>
</dbReference>
<dbReference type="Pfam" id="PF00809">
    <property type="entry name" value="Pterin_bind"/>
    <property type="match status" value="1"/>
</dbReference>
<dbReference type="PANTHER" id="PTHR20941:SF1">
    <property type="entry name" value="FOLIC ACID SYNTHESIS PROTEIN FOL1"/>
    <property type="match status" value="1"/>
</dbReference>
<evidence type="ECO:0000256" key="1">
    <source>
        <dbReference type="ARBA" id="ARBA00000012"/>
    </source>
</evidence>
<dbReference type="CDD" id="cd00739">
    <property type="entry name" value="DHPS"/>
    <property type="match status" value="1"/>
</dbReference>
<name>A0A1X0BAQ7_9MYCO</name>
<evidence type="ECO:0000256" key="6">
    <source>
        <dbReference type="ARBA" id="ARBA00022679"/>
    </source>
</evidence>
<evidence type="ECO:0000313" key="12">
    <source>
        <dbReference type="Proteomes" id="UP000192448"/>
    </source>
</evidence>
<protein>
    <recommendedName>
        <fullName evidence="5">dihydropteroate synthase</fullName>
        <ecNumber evidence="5">2.5.1.15</ecNumber>
    </recommendedName>
</protein>
<dbReference type="GO" id="GO:0046656">
    <property type="term" value="P:folic acid biosynthetic process"/>
    <property type="evidence" value="ECO:0007669"/>
    <property type="project" value="UniProtKB-KW"/>
</dbReference>
<comment type="catalytic activity">
    <reaction evidence="1">
        <text>(7,8-dihydropterin-6-yl)methyl diphosphate + 4-aminobenzoate = 7,8-dihydropteroate + diphosphate</text>
        <dbReference type="Rhea" id="RHEA:19949"/>
        <dbReference type="ChEBI" id="CHEBI:17836"/>
        <dbReference type="ChEBI" id="CHEBI:17839"/>
        <dbReference type="ChEBI" id="CHEBI:33019"/>
        <dbReference type="ChEBI" id="CHEBI:72950"/>
        <dbReference type="EC" id="2.5.1.15"/>
    </reaction>
</comment>
<comment type="pathway">
    <text evidence="3">Cofactor biosynthesis; tetrahydrofolate biosynthesis; 7,8-dihydrofolate from 2-amino-4-hydroxy-6-hydroxymethyl-7,8-dihydropteridine diphosphate and 4-aminobenzoate: step 1/2.</text>
</comment>
<dbReference type="Proteomes" id="UP000192448">
    <property type="component" value="Unassembled WGS sequence"/>
</dbReference>
<feature type="domain" description="Pterin-binding" evidence="10">
    <location>
        <begin position="1"/>
        <end position="258"/>
    </location>
</feature>
<keyword evidence="8" id="KW-0460">Magnesium</keyword>
<evidence type="ECO:0000256" key="9">
    <source>
        <dbReference type="ARBA" id="ARBA00022909"/>
    </source>
</evidence>
<evidence type="ECO:0000256" key="7">
    <source>
        <dbReference type="ARBA" id="ARBA00022723"/>
    </source>
</evidence>
<comment type="cofactor">
    <cofactor evidence="2">
        <name>Mg(2+)</name>
        <dbReference type="ChEBI" id="CHEBI:18420"/>
    </cofactor>
</comment>
<dbReference type="OrthoDB" id="9811744at2"/>
<dbReference type="NCBIfam" id="TIGR01496">
    <property type="entry name" value="DHPS"/>
    <property type="match status" value="1"/>
</dbReference>
<proteinExistence type="inferred from homology"/>
<evidence type="ECO:0000313" key="11">
    <source>
        <dbReference type="EMBL" id="ORA39410.1"/>
    </source>
</evidence>
<accession>A0A1X0BAQ7</accession>
<comment type="caution">
    <text evidence="11">The sequence shown here is derived from an EMBL/GenBank/DDBJ whole genome shotgun (WGS) entry which is preliminary data.</text>
</comment>